<evidence type="ECO:0000256" key="1">
    <source>
        <dbReference type="SAM" id="MobiDB-lite"/>
    </source>
</evidence>
<evidence type="ECO:0000313" key="3">
    <source>
        <dbReference type="Proteomes" id="UP000252698"/>
    </source>
</evidence>
<dbReference type="Proteomes" id="UP000252698">
    <property type="component" value="Chromosome"/>
</dbReference>
<evidence type="ECO:0000313" key="2">
    <source>
        <dbReference type="EMBL" id="AXE80941.1"/>
    </source>
</evidence>
<dbReference type="EMBL" id="CP027306">
    <property type="protein sequence ID" value="AXE80941.1"/>
    <property type="molecule type" value="Genomic_DNA"/>
</dbReference>
<dbReference type="AlphaFoldDB" id="A0A2Z5JKI7"/>
<gene>
    <name evidence="2" type="ORF">C5746_32760</name>
</gene>
<organism evidence="2 3">
    <name type="scientific">Streptomyces atratus</name>
    <dbReference type="NCBI Taxonomy" id="1893"/>
    <lineage>
        <taxon>Bacteria</taxon>
        <taxon>Bacillati</taxon>
        <taxon>Actinomycetota</taxon>
        <taxon>Actinomycetes</taxon>
        <taxon>Kitasatosporales</taxon>
        <taxon>Streptomycetaceae</taxon>
        <taxon>Streptomyces</taxon>
    </lineage>
</organism>
<name>A0A2Z5JKI7_STRAR</name>
<accession>A0A2Z5JKI7</accession>
<dbReference type="KEGG" id="sata:C5746_32760"/>
<protein>
    <submittedName>
        <fullName evidence="2">Uncharacterized protein</fullName>
    </submittedName>
</protein>
<feature type="region of interest" description="Disordered" evidence="1">
    <location>
        <begin position="1"/>
        <end position="20"/>
    </location>
</feature>
<reference evidence="2 3" key="1">
    <citation type="journal article" date="2018" name="Front. Microbiol.">
        <title>Genome Sequencing of Streptomyces atratus SCSIOZH16 and Activation Production of Nocardamine via Metabolic Engineering.</title>
        <authorList>
            <person name="Li Y."/>
            <person name="Zhang C."/>
            <person name="Liu C."/>
            <person name="Ju J."/>
            <person name="Ma J."/>
        </authorList>
    </citation>
    <scope>NUCLEOTIDE SEQUENCE [LARGE SCALE GENOMIC DNA]</scope>
    <source>
        <strain evidence="2 3">SCSIO_ZH16</strain>
    </source>
</reference>
<proteinExistence type="predicted"/>
<sequence>MEAAAGQGETGFADRAGERRTVVVVQHGRIPRVELTGAAAAFTDLRAVSWLFCPGRPRTDTRPDRAHRRHPDGRAPTAQRPRR</sequence>
<feature type="region of interest" description="Disordered" evidence="1">
    <location>
        <begin position="53"/>
        <end position="83"/>
    </location>
</feature>